<feature type="domain" description="2Fe-2S ferredoxin-type" evidence="9">
    <location>
        <begin position="4"/>
        <end position="98"/>
    </location>
</feature>
<comment type="cofactor">
    <cofactor evidence="8">
        <name>[2Fe-2S] cluster</name>
        <dbReference type="ChEBI" id="CHEBI:190135"/>
    </cofactor>
</comment>
<dbReference type="RefSeq" id="WP_226594007.1">
    <property type="nucleotide sequence ID" value="NZ_BLAY01000319.1"/>
</dbReference>
<dbReference type="EMBL" id="BLAY01000319">
    <property type="protein sequence ID" value="GET44288.1"/>
    <property type="molecule type" value="Genomic_DNA"/>
</dbReference>
<organism evidence="10 11">
    <name type="scientific">Microseira wollei NIES-4236</name>
    <dbReference type="NCBI Taxonomy" id="2530354"/>
    <lineage>
        <taxon>Bacteria</taxon>
        <taxon>Bacillati</taxon>
        <taxon>Cyanobacteriota</taxon>
        <taxon>Cyanophyceae</taxon>
        <taxon>Oscillatoriophycideae</taxon>
        <taxon>Aerosakkonematales</taxon>
        <taxon>Aerosakkonemataceae</taxon>
        <taxon>Microseira</taxon>
    </lineage>
</organism>
<proteinExistence type="inferred from homology"/>
<dbReference type="PANTHER" id="PTHR43112:SF3">
    <property type="entry name" value="FERREDOXIN-2, CHLOROPLASTIC"/>
    <property type="match status" value="1"/>
</dbReference>
<keyword evidence="5" id="KW-0249">Electron transport</keyword>
<dbReference type="PANTHER" id="PTHR43112">
    <property type="entry name" value="FERREDOXIN"/>
    <property type="match status" value="1"/>
</dbReference>
<keyword evidence="11" id="KW-1185">Reference proteome</keyword>
<evidence type="ECO:0000256" key="4">
    <source>
        <dbReference type="ARBA" id="ARBA00022723"/>
    </source>
</evidence>
<reference evidence="10" key="1">
    <citation type="submission" date="2019-10" db="EMBL/GenBank/DDBJ databases">
        <title>Draft genome sequece of Microseira wollei NIES-4236.</title>
        <authorList>
            <person name="Yamaguchi H."/>
            <person name="Suzuki S."/>
            <person name="Kawachi M."/>
        </authorList>
    </citation>
    <scope>NUCLEOTIDE SEQUENCE</scope>
    <source>
        <strain evidence="10">NIES-4236</strain>
    </source>
</reference>
<evidence type="ECO:0000313" key="10">
    <source>
        <dbReference type="EMBL" id="GET44288.1"/>
    </source>
</evidence>
<keyword evidence="3" id="KW-0001">2Fe-2S</keyword>
<dbReference type="InterPro" id="IPR012675">
    <property type="entry name" value="Beta-grasp_dom_sf"/>
</dbReference>
<keyword evidence="4" id="KW-0479">Metal-binding</keyword>
<dbReference type="GO" id="GO:0051537">
    <property type="term" value="F:2 iron, 2 sulfur cluster binding"/>
    <property type="evidence" value="ECO:0007669"/>
    <property type="project" value="UniProtKB-KW"/>
</dbReference>
<evidence type="ECO:0000256" key="2">
    <source>
        <dbReference type="ARBA" id="ARBA00022448"/>
    </source>
</evidence>
<accession>A0AAV3XNK5</accession>
<keyword evidence="6" id="KW-0408">Iron</keyword>
<comment type="caution">
    <text evidence="10">The sequence shown here is derived from an EMBL/GenBank/DDBJ whole genome shotgun (WGS) entry which is preliminary data.</text>
</comment>
<dbReference type="InterPro" id="IPR006058">
    <property type="entry name" value="2Fe2S_fd_BS"/>
</dbReference>
<keyword evidence="7" id="KW-0411">Iron-sulfur</keyword>
<evidence type="ECO:0000313" key="11">
    <source>
        <dbReference type="Proteomes" id="UP001050975"/>
    </source>
</evidence>
<dbReference type="GO" id="GO:0022900">
    <property type="term" value="P:electron transport chain"/>
    <property type="evidence" value="ECO:0007669"/>
    <property type="project" value="InterPro"/>
</dbReference>
<evidence type="ECO:0000259" key="9">
    <source>
        <dbReference type="PROSITE" id="PS51085"/>
    </source>
</evidence>
<dbReference type="InterPro" id="IPR036010">
    <property type="entry name" value="2Fe-2S_ferredoxin-like_sf"/>
</dbReference>
<evidence type="ECO:0000256" key="8">
    <source>
        <dbReference type="ARBA" id="ARBA00034078"/>
    </source>
</evidence>
<evidence type="ECO:0000256" key="6">
    <source>
        <dbReference type="ARBA" id="ARBA00023004"/>
    </source>
</evidence>
<dbReference type="Pfam" id="PF00111">
    <property type="entry name" value="Fer2"/>
    <property type="match status" value="1"/>
</dbReference>
<dbReference type="Gene3D" id="3.10.20.30">
    <property type="match status" value="1"/>
</dbReference>
<dbReference type="GO" id="GO:0046872">
    <property type="term" value="F:metal ion binding"/>
    <property type="evidence" value="ECO:0007669"/>
    <property type="project" value="UniProtKB-KW"/>
</dbReference>
<dbReference type="Proteomes" id="UP001050975">
    <property type="component" value="Unassembled WGS sequence"/>
</dbReference>
<dbReference type="PROSITE" id="PS00197">
    <property type="entry name" value="2FE2S_FER_1"/>
    <property type="match status" value="1"/>
</dbReference>
<dbReference type="SUPFAM" id="SSF54292">
    <property type="entry name" value="2Fe-2S ferredoxin-like"/>
    <property type="match status" value="1"/>
</dbReference>
<dbReference type="InterPro" id="IPR001041">
    <property type="entry name" value="2Fe-2S_ferredoxin-type"/>
</dbReference>
<dbReference type="AlphaFoldDB" id="A0AAV3XNK5"/>
<dbReference type="PROSITE" id="PS51085">
    <property type="entry name" value="2FE2S_FER_2"/>
    <property type="match status" value="1"/>
</dbReference>
<dbReference type="GO" id="GO:0009055">
    <property type="term" value="F:electron transfer activity"/>
    <property type="evidence" value="ECO:0007669"/>
    <property type="project" value="InterPro"/>
</dbReference>
<evidence type="ECO:0000256" key="3">
    <source>
        <dbReference type="ARBA" id="ARBA00022714"/>
    </source>
</evidence>
<name>A0AAV3XNK5_9CYAN</name>
<dbReference type="NCBIfam" id="TIGR02008">
    <property type="entry name" value="fdx_plant"/>
    <property type="match status" value="1"/>
</dbReference>
<evidence type="ECO:0000256" key="5">
    <source>
        <dbReference type="ARBA" id="ARBA00022982"/>
    </source>
</evidence>
<gene>
    <name evidence="10" type="ORF">MiSe_91140</name>
</gene>
<keyword evidence="2" id="KW-0813">Transport</keyword>
<protein>
    <submittedName>
        <fullName evidence="10">Ferredoxin, 2Fe-2S</fullName>
    </submittedName>
</protein>
<sequence length="98" mass="10506">MATYKVTLINAGRGFQQTIDVPDSESILGEAAEHGIKIPFECVVGACATCQGKIISGTVDQSEQMFLSEKQVAQGYVLTCVAKPTSDCTLEVDLDDYL</sequence>
<dbReference type="InterPro" id="IPR010241">
    <property type="entry name" value="Fd_pln"/>
</dbReference>
<evidence type="ECO:0000256" key="1">
    <source>
        <dbReference type="ARBA" id="ARBA00007874"/>
    </source>
</evidence>
<dbReference type="CDD" id="cd00207">
    <property type="entry name" value="fer2"/>
    <property type="match status" value="1"/>
</dbReference>
<comment type="similarity">
    <text evidence="1">Belongs to the 2Fe2S plant-type ferredoxin family.</text>
</comment>
<evidence type="ECO:0000256" key="7">
    <source>
        <dbReference type="ARBA" id="ARBA00023014"/>
    </source>
</evidence>